<evidence type="ECO:0000256" key="1">
    <source>
        <dbReference type="SAM" id="Phobius"/>
    </source>
</evidence>
<organism evidence="2 3">
    <name type="scientific">Ensete ventricosum</name>
    <name type="common">Abyssinian banana</name>
    <name type="synonym">Musa ensete</name>
    <dbReference type="NCBI Taxonomy" id="4639"/>
    <lineage>
        <taxon>Eukaryota</taxon>
        <taxon>Viridiplantae</taxon>
        <taxon>Streptophyta</taxon>
        <taxon>Embryophyta</taxon>
        <taxon>Tracheophyta</taxon>
        <taxon>Spermatophyta</taxon>
        <taxon>Magnoliopsida</taxon>
        <taxon>Liliopsida</taxon>
        <taxon>Zingiberales</taxon>
        <taxon>Musaceae</taxon>
        <taxon>Ensete</taxon>
    </lineage>
</organism>
<keyword evidence="1" id="KW-1133">Transmembrane helix</keyword>
<comment type="caution">
    <text evidence="2">The sequence shown here is derived from an EMBL/GenBank/DDBJ whole genome shotgun (WGS) entry which is preliminary data.</text>
</comment>
<dbReference type="EMBL" id="JAQQAF010000008">
    <property type="protein sequence ID" value="KAJ8467613.1"/>
    <property type="molecule type" value="Genomic_DNA"/>
</dbReference>
<accession>A0AAV8QDA7</accession>
<dbReference type="Proteomes" id="UP001222027">
    <property type="component" value="Unassembled WGS sequence"/>
</dbReference>
<dbReference type="AlphaFoldDB" id="A0AAV8QDA7"/>
<keyword evidence="3" id="KW-1185">Reference proteome</keyword>
<sequence>MDSGMTTILLEPDRVASLTVDAAAAASNTGRREAHSVAAGADLPSHADASKILGNYGHRRHLLFISQSFLSLPPQSVLLRSAPSAALSLWPSVRFGEWRTRISVTLYLLPPITTWIPIPSPLQWEDQPLFLSSPASSCLATPDTDPIFHVTNLEMVLSVLSFSPLFMFFSFSCSYLFPCKSS</sequence>
<keyword evidence="1" id="KW-0812">Transmembrane</keyword>
<keyword evidence="1" id="KW-0472">Membrane</keyword>
<evidence type="ECO:0000313" key="3">
    <source>
        <dbReference type="Proteomes" id="UP001222027"/>
    </source>
</evidence>
<proteinExistence type="predicted"/>
<evidence type="ECO:0000313" key="2">
    <source>
        <dbReference type="EMBL" id="KAJ8467613.1"/>
    </source>
</evidence>
<gene>
    <name evidence="2" type="ORF">OPV22_030165</name>
</gene>
<reference evidence="2 3" key="1">
    <citation type="submission" date="2022-12" db="EMBL/GenBank/DDBJ databases">
        <title>Chromosome-scale assembly of the Ensete ventricosum genome.</title>
        <authorList>
            <person name="Dussert Y."/>
            <person name="Stocks J."/>
            <person name="Wendawek A."/>
            <person name="Woldeyes F."/>
            <person name="Nichols R.A."/>
            <person name="Borrell J.S."/>
        </authorList>
    </citation>
    <scope>NUCLEOTIDE SEQUENCE [LARGE SCALE GENOMIC DNA]</scope>
    <source>
        <strain evidence="3">cv. Maze</strain>
        <tissue evidence="2">Seeds</tissue>
    </source>
</reference>
<protein>
    <submittedName>
        <fullName evidence="2">Uncharacterized protein</fullName>
    </submittedName>
</protein>
<name>A0AAV8QDA7_ENSVE</name>
<feature type="transmembrane region" description="Helical" evidence="1">
    <location>
        <begin position="155"/>
        <end position="177"/>
    </location>
</feature>